<dbReference type="OrthoDB" id="879754at2"/>
<reference evidence="1 2" key="1">
    <citation type="submission" date="2015-11" db="EMBL/GenBank/DDBJ databases">
        <title>Solirubrum puertoriconensis gen. nov. an environmental bacteria isolated in Puerto Rico.</title>
        <authorList>
            <person name="Cuebas-Irizarry M.F."/>
            <person name="Montalvo-Rodriguez R."/>
        </authorList>
    </citation>
    <scope>NUCLEOTIDE SEQUENCE [LARGE SCALE GENOMIC DNA]</scope>
    <source>
        <strain evidence="1 2">MC1A</strain>
    </source>
</reference>
<keyword evidence="2" id="KW-1185">Reference proteome</keyword>
<dbReference type="EMBL" id="LNAL01000006">
    <property type="protein sequence ID" value="KUG08291.1"/>
    <property type="molecule type" value="Genomic_DNA"/>
</dbReference>
<accession>A0A9X0HLX7</accession>
<dbReference type="RefSeq" id="WP_059069591.1">
    <property type="nucleotide sequence ID" value="NZ_LNAL01000006.1"/>
</dbReference>
<organism evidence="1 2">
    <name type="scientific">Solirubrum puertoriconensis</name>
    <dbReference type="NCBI Taxonomy" id="1751427"/>
    <lineage>
        <taxon>Bacteria</taxon>
        <taxon>Pseudomonadati</taxon>
        <taxon>Bacteroidota</taxon>
        <taxon>Cytophagia</taxon>
        <taxon>Cytophagales</taxon>
    </lineage>
</organism>
<sequence length="199" mass="21477">MAQSSTFKPGSYILNKEQTVRHNGELKLRDGNTLAVKNAQGKTLKLTPDDVHAFSIGRRKYTVAKGFLVNLGSSYVDKAFVEQVDSGIVVLLNYTYAVSSPGHMTAGGGMVGGGTSSKPEYLIRWAKDSTLTALTTGGWNGGPYFREMLRPFLVSRPDLVKLVDEKIATPETLIPVILSLNRNLPCPLSSIGTSSGKQD</sequence>
<protein>
    <submittedName>
        <fullName evidence="1">Uncharacterized protein</fullName>
    </submittedName>
</protein>
<proteinExistence type="predicted"/>
<name>A0A9X0HLX7_SOLP1</name>
<dbReference type="AlphaFoldDB" id="A0A9X0HLX7"/>
<dbReference type="Proteomes" id="UP000054223">
    <property type="component" value="Unassembled WGS sequence"/>
</dbReference>
<comment type="caution">
    <text evidence="1">The sequence shown here is derived from an EMBL/GenBank/DDBJ whole genome shotgun (WGS) entry which is preliminary data.</text>
</comment>
<evidence type="ECO:0000313" key="1">
    <source>
        <dbReference type="EMBL" id="KUG08291.1"/>
    </source>
</evidence>
<evidence type="ECO:0000313" key="2">
    <source>
        <dbReference type="Proteomes" id="UP000054223"/>
    </source>
</evidence>
<gene>
    <name evidence="1" type="ORF">ASU33_08940</name>
</gene>